<gene>
    <name evidence="7" type="ORF">F0460_03060</name>
</gene>
<dbReference type="GO" id="GO:0016209">
    <property type="term" value="F:antioxidant activity"/>
    <property type="evidence" value="ECO:0007669"/>
    <property type="project" value="InterPro"/>
</dbReference>
<evidence type="ECO:0000256" key="4">
    <source>
        <dbReference type="ARBA" id="ARBA00023284"/>
    </source>
</evidence>
<keyword evidence="8" id="KW-1185">Reference proteome</keyword>
<dbReference type="GO" id="GO:0016491">
    <property type="term" value="F:oxidoreductase activity"/>
    <property type="evidence" value="ECO:0007669"/>
    <property type="project" value="InterPro"/>
</dbReference>
<dbReference type="Pfam" id="PF14289">
    <property type="entry name" value="DUF4369"/>
    <property type="match status" value="1"/>
</dbReference>
<evidence type="ECO:0000256" key="5">
    <source>
        <dbReference type="SAM" id="MobiDB-lite"/>
    </source>
</evidence>
<proteinExistence type="predicted"/>
<dbReference type="PROSITE" id="PS51352">
    <property type="entry name" value="THIOREDOXIN_2"/>
    <property type="match status" value="1"/>
</dbReference>
<dbReference type="GO" id="GO:0030313">
    <property type="term" value="C:cell envelope"/>
    <property type="evidence" value="ECO:0007669"/>
    <property type="project" value="UniProtKB-SubCell"/>
</dbReference>
<protein>
    <submittedName>
        <fullName evidence="7">AhpC/TSA family protein</fullName>
    </submittedName>
</protein>
<keyword evidence="4" id="KW-0676">Redox-active center</keyword>
<dbReference type="GO" id="GO:0017004">
    <property type="term" value="P:cytochrome complex assembly"/>
    <property type="evidence" value="ECO:0007669"/>
    <property type="project" value="UniProtKB-KW"/>
</dbReference>
<dbReference type="PROSITE" id="PS51257">
    <property type="entry name" value="PROKAR_LIPOPROTEIN"/>
    <property type="match status" value="1"/>
</dbReference>
<dbReference type="SUPFAM" id="SSF52833">
    <property type="entry name" value="Thioredoxin-like"/>
    <property type="match status" value="1"/>
</dbReference>
<feature type="domain" description="Thioredoxin" evidence="6">
    <location>
        <begin position="244"/>
        <end position="383"/>
    </location>
</feature>
<dbReference type="InterPro" id="IPR050553">
    <property type="entry name" value="Thioredoxin_ResA/DsbE_sf"/>
</dbReference>
<sequence length="383" mass="43156">MKKLFALAFTAAVLVSCNKDGYTIKGEVKGFEDGTKVYINKQDENGFTKIDSTDVKGGTFTFKNEKALETDIYFIELGKTQEFAFPFIMEKGEIKFTFDKAKPQEVKVNGTKNNDLMTSYNDEAFKIQTEIMDFQKQNQAKFMEAQQKGDQATMKSLMDQITKIQEKYVDQNKKFITTNKDSYVSLLLLTQLAMSDALTPDEIKKYYNDLDASVKDTKKGKEFAENLKKIETTQKESQEKKNKVAIGQKAPDFTANTPDGKAESLHKNLGSKATIIDFWASWCGPCRQENPNVVALYNKYKAQGLKIVGVSLDKEKEAWVKAIADDKLDWLQISNLKFWDDAIAKEYAVEAIPATFILDAKGTIVAKDLKGAELDAKIAELLK</sequence>
<dbReference type="Gene3D" id="3.40.30.10">
    <property type="entry name" value="Glutaredoxin"/>
    <property type="match status" value="1"/>
</dbReference>
<dbReference type="InterPro" id="IPR025380">
    <property type="entry name" value="DUF4369"/>
</dbReference>
<dbReference type="PANTHER" id="PTHR42852">
    <property type="entry name" value="THIOL:DISULFIDE INTERCHANGE PROTEIN DSBE"/>
    <property type="match status" value="1"/>
</dbReference>
<dbReference type="CDD" id="cd02966">
    <property type="entry name" value="TlpA_like_family"/>
    <property type="match status" value="1"/>
</dbReference>
<dbReference type="Pfam" id="PF00578">
    <property type="entry name" value="AhpC-TSA"/>
    <property type="match status" value="1"/>
</dbReference>
<dbReference type="EMBL" id="VWSG01000002">
    <property type="protein sequence ID" value="KAA5537671.1"/>
    <property type="molecule type" value="Genomic_DNA"/>
</dbReference>
<dbReference type="InterPro" id="IPR036249">
    <property type="entry name" value="Thioredoxin-like_sf"/>
</dbReference>
<feature type="region of interest" description="Disordered" evidence="5">
    <location>
        <begin position="234"/>
        <end position="261"/>
    </location>
</feature>
<dbReference type="PANTHER" id="PTHR42852:SF6">
    <property type="entry name" value="THIOL:DISULFIDE INTERCHANGE PROTEIN DSBE"/>
    <property type="match status" value="1"/>
</dbReference>
<evidence type="ECO:0000256" key="1">
    <source>
        <dbReference type="ARBA" id="ARBA00004196"/>
    </source>
</evidence>
<comment type="subcellular location">
    <subcellularLocation>
        <location evidence="1">Cell envelope</location>
    </subcellularLocation>
</comment>
<dbReference type="Proteomes" id="UP000325141">
    <property type="component" value="Unassembled WGS sequence"/>
</dbReference>
<dbReference type="InterPro" id="IPR013766">
    <property type="entry name" value="Thioredoxin_domain"/>
</dbReference>
<dbReference type="AlphaFoldDB" id="A0A5M6CQX3"/>
<evidence type="ECO:0000256" key="2">
    <source>
        <dbReference type="ARBA" id="ARBA00022748"/>
    </source>
</evidence>
<comment type="caution">
    <text evidence="7">The sequence shown here is derived from an EMBL/GenBank/DDBJ whole genome shotgun (WGS) entry which is preliminary data.</text>
</comment>
<organism evidence="7 8">
    <name type="scientific">Paenimyroides baculatum</name>
    <dbReference type="NCBI Taxonomy" id="2608000"/>
    <lineage>
        <taxon>Bacteria</taxon>
        <taxon>Pseudomonadati</taxon>
        <taxon>Bacteroidota</taxon>
        <taxon>Flavobacteriia</taxon>
        <taxon>Flavobacteriales</taxon>
        <taxon>Flavobacteriaceae</taxon>
        <taxon>Paenimyroides</taxon>
    </lineage>
</organism>
<evidence type="ECO:0000313" key="8">
    <source>
        <dbReference type="Proteomes" id="UP000325141"/>
    </source>
</evidence>
<dbReference type="InterPro" id="IPR017937">
    <property type="entry name" value="Thioredoxin_CS"/>
</dbReference>
<evidence type="ECO:0000259" key="6">
    <source>
        <dbReference type="PROSITE" id="PS51352"/>
    </source>
</evidence>
<keyword evidence="3" id="KW-1015">Disulfide bond</keyword>
<dbReference type="RefSeq" id="WP_150010160.1">
    <property type="nucleotide sequence ID" value="NZ_VWSG01000002.1"/>
</dbReference>
<dbReference type="InterPro" id="IPR000866">
    <property type="entry name" value="AhpC/TSA"/>
</dbReference>
<reference evidence="7 8" key="1">
    <citation type="submission" date="2019-09" db="EMBL/GenBank/DDBJ databases">
        <title>Genome sequence and assembly of Flavobacterium sp.</title>
        <authorList>
            <person name="Chhetri G."/>
        </authorList>
    </citation>
    <scope>NUCLEOTIDE SEQUENCE [LARGE SCALE GENOMIC DNA]</scope>
    <source>
        <strain evidence="7 8">SNL9</strain>
    </source>
</reference>
<dbReference type="PROSITE" id="PS00194">
    <property type="entry name" value="THIOREDOXIN_1"/>
    <property type="match status" value="1"/>
</dbReference>
<name>A0A5M6CQX3_9FLAO</name>
<evidence type="ECO:0000313" key="7">
    <source>
        <dbReference type="EMBL" id="KAA5537671.1"/>
    </source>
</evidence>
<evidence type="ECO:0000256" key="3">
    <source>
        <dbReference type="ARBA" id="ARBA00023157"/>
    </source>
</evidence>
<keyword evidence="2" id="KW-0201">Cytochrome c-type biogenesis</keyword>
<accession>A0A5M6CQX3</accession>